<feature type="region of interest" description="Disordered" evidence="1">
    <location>
        <begin position="1041"/>
        <end position="1182"/>
    </location>
</feature>
<feature type="compositionally biased region" description="Basic and acidic residues" evidence="1">
    <location>
        <begin position="1064"/>
        <end position="1074"/>
    </location>
</feature>
<feature type="compositionally biased region" description="Polar residues" evidence="1">
    <location>
        <begin position="384"/>
        <end position="409"/>
    </location>
</feature>
<accession>A0A420Y6F9</accession>
<feature type="compositionally biased region" description="Polar residues" evidence="1">
    <location>
        <begin position="462"/>
        <end position="477"/>
    </location>
</feature>
<feature type="compositionally biased region" description="Basic and acidic residues" evidence="1">
    <location>
        <begin position="821"/>
        <end position="830"/>
    </location>
</feature>
<reference evidence="3 4" key="1">
    <citation type="submission" date="2018-08" db="EMBL/GenBank/DDBJ databases">
        <title>Draft genome of the lignicolous fungus Coniochaeta pulveracea.</title>
        <authorList>
            <person name="Borstlap C.J."/>
            <person name="De Witt R.N."/>
            <person name="Botha A."/>
            <person name="Volschenk H."/>
        </authorList>
    </citation>
    <scope>NUCLEOTIDE SEQUENCE [LARGE SCALE GENOMIC DNA]</scope>
    <source>
        <strain evidence="3 4">CAB683</strain>
    </source>
</reference>
<feature type="compositionally biased region" description="Polar residues" evidence="1">
    <location>
        <begin position="1300"/>
        <end position="1311"/>
    </location>
</feature>
<feature type="compositionally biased region" description="Polar residues" evidence="1">
    <location>
        <begin position="1137"/>
        <end position="1157"/>
    </location>
</feature>
<feature type="region of interest" description="Disordered" evidence="1">
    <location>
        <begin position="161"/>
        <end position="545"/>
    </location>
</feature>
<dbReference type="GO" id="GO:0006357">
    <property type="term" value="P:regulation of transcription by RNA polymerase II"/>
    <property type="evidence" value="ECO:0007669"/>
    <property type="project" value="TreeGrafter"/>
</dbReference>
<dbReference type="GO" id="GO:0030466">
    <property type="term" value="P:silent mating-type cassette heterochromatin formation"/>
    <property type="evidence" value="ECO:0007669"/>
    <property type="project" value="TreeGrafter"/>
</dbReference>
<sequence length="1465" mass="158708">MAAHSNQWANGPVAQTPMSPEDSGYGMQTRPMGLKVQYTFDKEAKVNCLARWQHILQIQTMSLDDRNTIGVIDLRTCLQAVAQCSPELVNQHECDYTVYAVDYSEPDVPLVGQGMLSWGLEQHNNDLQSQQLVTGRVTRNMMALFGKGNSETLEVKLKLTEVPKIHRQQPVKSNSQAERPASGMSHHNHHHNQHRRSESQQTRSLHQQSSMDASSEWNAFLQSNPNLGHTAGTGIASPVPPPARSETSANQLSHFNYHDIPPPHHQHTHAHPHQQYQLPSGTPDGFTGSFQDSQSQQQPELPPLPPTSQHAAEVQLPPTSDAVIPEKPARSRPASRVRNKGPPKPRGRPRKKAVPTEDAGHTSGAEVTDADDGPQPKRAKVIQTDYNTSAAFQSQPDSLRVAASTSGSLRSMRPVGAVGSGASGSHLQDVPRAPTPVPSRAQQPRQGQGTGHRRTSMAEFESYQTQTDMSESQSQFASRRAGHDARSPTDSIAPSPDAVYTPGESPIDIGSSPPVPRTSAFIQSSPAPSSPILPPADSGFMSGGIDEYLEDDEAGQELPRQPVQADVLPALSVAKQKRPYRRRGVVIESDGLSICHEEPGPPRLLPTSTIIRPDGTPFGQSDAPASEPNEPSQSQPATFRQGPPPPRQLTPRPGRRGGFKRTNSAPVSRPVQKEPAAKQQQHTLASFEVAIESVETPDSVPPNPPSSKPIPAQVFEAIISGQRPQASQSMPQQEGSASNSQSDAQLSHGEQLRTEQCQTGTDQANPSLILNADGRPSTAGAGQMVMNPSKTTARPEISMAETGPTVKQERVSQQPSPKQAVRNEREHEQYDIAPRQIAQDNSATNELELLRTAISITPMPQSSATTEPDLPTIRPPPLPAATQSAKSLSLPPVPASDPVQDTFLNLPPLPQVAHSEAPCPPSDIEEPSYPRPPPRRTAVKGRLEQAIEKGEMPPFCVNCGAIETPTWRKIWRQEHKGIPAFHEFSDKPGMVTTIDILERNSEGQPTSYRLVKKTLGPQDIKSEWDESLLCNPCGIWLSKAKGHRPPDRWEKDASRLGVPRKRKDRGEGPKEPRPRSKRARTKNDGQANPTSEAYYMTDPLGPGDSVGPDERQDWDGDDRSRRQSTVNTENGYAGYSQEAQQPWQPANPRQSATSSFSGPADKGAPGSTHSRGSGTAQSPIALIEEDQEAAQEKVLGSTRRLLFPSPRKDGVPKVLGELDINVVTTSTNFQSVKGGIVHKENAMSHGDHVVTPGPGDEADLDQELFGTPPVRPSTPPPRSAKHGPFKTPTRPTPSHRPITRSVSRSMRSGQKTPTAIALVQLQKTPTQTPRSRMLTLSGSKSRTPRNKDLHAHFVLDTPFTATLNQLLSEANDFTSGSPAHGLLDLDLGALPELNSDDMAALANAGAMDFGSFLSAEMGLPSSPPMLRGHQVNFGNVLGADAVEDMWSKFSEENTAQQGNEGTGME</sequence>
<evidence type="ECO:0000313" key="3">
    <source>
        <dbReference type="EMBL" id="RKU43453.1"/>
    </source>
</evidence>
<feature type="compositionally biased region" description="Polar residues" evidence="1">
    <location>
        <begin position="722"/>
        <end position="745"/>
    </location>
</feature>
<dbReference type="Proteomes" id="UP000275385">
    <property type="component" value="Unassembled WGS sequence"/>
</dbReference>
<feature type="compositionally biased region" description="Polar residues" evidence="1">
    <location>
        <begin position="754"/>
        <end position="768"/>
    </location>
</feature>
<feature type="compositionally biased region" description="Pro residues" evidence="1">
    <location>
        <begin position="699"/>
        <end position="708"/>
    </location>
</feature>
<dbReference type="PANTHER" id="PTHR39147">
    <property type="entry name" value="PROTEIN SPT21"/>
    <property type="match status" value="1"/>
</dbReference>
<feature type="compositionally biased region" description="Polar residues" evidence="1">
    <location>
        <begin position="245"/>
        <end position="254"/>
    </location>
</feature>
<feature type="compositionally biased region" description="Polar residues" evidence="1">
    <location>
        <begin position="854"/>
        <end position="866"/>
    </location>
</feature>
<dbReference type="SUPFAM" id="SSF57716">
    <property type="entry name" value="Glucocorticoid receptor-like (DNA-binding domain)"/>
    <property type="match status" value="1"/>
</dbReference>
<feature type="compositionally biased region" description="Polar residues" evidence="1">
    <location>
        <begin position="1324"/>
        <end position="1341"/>
    </location>
</feature>
<feature type="region of interest" description="Disordered" evidence="1">
    <location>
        <begin position="1261"/>
        <end position="1311"/>
    </location>
</feature>
<dbReference type="Gene3D" id="3.30.50.10">
    <property type="entry name" value="Erythroid Transcription Factor GATA-1, subunit A"/>
    <property type="match status" value="1"/>
</dbReference>
<dbReference type="EMBL" id="QVQW01000043">
    <property type="protein sequence ID" value="RKU43453.1"/>
    <property type="molecule type" value="Genomic_DNA"/>
</dbReference>
<feature type="compositionally biased region" description="Pro residues" evidence="1">
    <location>
        <begin position="1269"/>
        <end position="1278"/>
    </location>
</feature>
<organism evidence="3 4">
    <name type="scientific">Coniochaeta pulveracea</name>
    <dbReference type="NCBI Taxonomy" id="177199"/>
    <lineage>
        <taxon>Eukaryota</taxon>
        <taxon>Fungi</taxon>
        <taxon>Dikarya</taxon>
        <taxon>Ascomycota</taxon>
        <taxon>Pezizomycotina</taxon>
        <taxon>Sordariomycetes</taxon>
        <taxon>Sordariomycetidae</taxon>
        <taxon>Coniochaetales</taxon>
        <taxon>Coniochaetaceae</taxon>
        <taxon>Coniochaeta</taxon>
    </lineage>
</organism>
<feature type="region of interest" description="Disordered" evidence="1">
    <location>
        <begin position="593"/>
        <end position="938"/>
    </location>
</feature>
<feature type="domain" description="Ams2/SPT21 N-terminal" evidence="2">
    <location>
        <begin position="27"/>
        <end position="162"/>
    </location>
</feature>
<feature type="region of interest" description="Disordered" evidence="1">
    <location>
        <begin position="1"/>
        <end position="27"/>
    </location>
</feature>
<dbReference type="OrthoDB" id="3199820at2759"/>
<evidence type="ECO:0000256" key="1">
    <source>
        <dbReference type="SAM" id="MobiDB-lite"/>
    </source>
</evidence>
<proteinExistence type="predicted"/>
<feature type="compositionally biased region" description="Basic residues" evidence="1">
    <location>
        <begin position="333"/>
        <end position="353"/>
    </location>
</feature>
<dbReference type="STRING" id="177199.A0A420Y6F9"/>
<dbReference type="GO" id="GO:0008270">
    <property type="term" value="F:zinc ion binding"/>
    <property type="evidence" value="ECO:0007669"/>
    <property type="project" value="InterPro"/>
</dbReference>
<name>A0A420Y6F9_9PEZI</name>
<feature type="compositionally biased region" description="Basic and acidic residues" evidence="1">
    <location>
        <begin position="1044"/>
        <end position="1054"/>
    </location>
</feature>
<gene>
    <name evidence="3" type="ORF">DL546_006624</name>
</gene>
<evidence type="ECO:0000259" key="2">
    <source>
        <dbReference type="Pfam" id="PF25823"/>
    </source>
</evidence>
<feature type="compositionally biased region" description="Polar residues" evidence="1">
    <location>
        <begin position="202"/>
        <end position="227"/>
    </location>
</feature>
<feature type="region of interest" description="Disordered" evidence="1">
    <location>
        <begin position="1324"/>
        <end position="1345"/>
    </location>
</feature>
<dbReference type="InterPro" id="IPR057725">
    <property type="entry name" value="Ams2-SPT21_N"/>
</dbReference>
<dbReference type="Pfam" id="PF25823">
    <property type="entry name" value="Ams2-SPT21_N"/>
    <property type="match status" value="1"/>
</dbReference>
<keyword evidence="4" id="KW-1185">Reference proteome</keyword>
<feature type="compositionally biased region" description="Polar residues" evidence="1">
    <location>
        <begin position="1167"/>
        <end position="1178"/>
    </location>
</feature>
<dbReference type="PANTHER" id="PTHR39147:SF1">
    <property type="entry name" value="PROTEIN SPT21"/>
    <property type="match status" value="1"/>
</dbReference>
<dbReference type="GO" id="GO:0000183">
    <property type="term" value="P:rDNA heterochromatin formation"/>
    <property type="evidence" value="ECO:0007669"/>
    <property type="project" value="TreeGrafter"/>
</dbReference>
<feature type="compositionally biased region" description="Polar residues" evidence="1">
    <location>
        <begin position="629"/>
        <end position="638"/>
    </location>
</feature>
<comment type="caution">
    <text evidence="3">The sequence shown here is derived from an EMBL/GenBank/DDBJ whole genome shotgun (WGS) entry which is preliminary data.</text>
</comment>
<feature type="compositionally biased region" description="Basic and acidic residues" evidence="1">
    <location>
        <begin position="1108"/>
        <end position="1121"/>
    </location>
</feature>
<evidence type="ECO:0000313" key="4">
    <source>
        <dbReference type="Proteomes" id="UP000275385"/>
    </source>
</evidence>
<dbReference type="InterPro" id="IPR013088">
    <property type="entry name" value="Znf_NHR/GATA"/>
</dbReference>
<dbReference type="InterPro" id="IPR042403">
    <property type="entry name" value="Spt21/Ams2"/>
</dbReference>
<protein>
    <recommendedName>
        <fullName evidence="2">Ams2/SPT21 N-terminal domain-containing protein</fullName>
    </recommendedName>
</protein>